<evidence type="ECO:0000313" key="1">
    <source>
        <dbReference type="EMBL" id="KAJ4337309.1"/>
    </source>
</evidence>
<accession>A0A9W8WZU0</accession>
<protein>
    <submittedName>
        <fullName evidence="1">Uncharacterized protein</fullName>
    </submittedName>
</protein>
<name>A0A9W8WZU0_9PLEO</name>
<organism evidence="1 2">
    <name type="scientific">Didymella glomerata</name>
    <dbReference type="NCBI Taxonomy" id="749621"/>
    <lineage>
        <taxon>Eukaryota</taxon>
        <taxon>Fungi</taxon>
        <taxon>Dikarya</taxon>
        <taxon>Ascomycota</taxon>
        <taxon>Pezizomycotina</taxon>
        <taxon>Dothideomycetes</taxon>
        <taxon>Pleosporomycetidae</taxon>
        <taxon>Pleosporales</taxon>
        <taxon>Pleosporineae</taxon>
        <taxon>Didymellaceae</taxon>
        <taxon>Didymella</taxon>
    </lineage>
</organism>
<dbReference type="EMBL" id="JAPEUV010000040">
    <property type="protein sequence ID" value="KAJ4337309.1"/>
    <property type="molecule type" value="Genomic_DNA"/>
</dbReference>
<dbReference type="Proteomes" id="UP001140562">
    <property type="component" value="Unassembled WGS sequence"/>
</dbReference>
<proteinExistence type="predicted"/>
<gene>
    <name evidence="1" type="ORF">N0V87_004809</name>
</gene>
<comment type="caution">
    <text evidence="1">The sequence shown here is derived from an EMBL/GenBank/DDBJ whole genome shotgun (WGS) entry which is preliminary data.</text>
</comment>
<sequence length="139" mass="15597">MDSTENGSDPLRARLAARESNAEKVEQLRRYLKKGTPSTVAYAAAYADAYRTFLPDMQRHLFVISILNSRVRRPTNCIRADEDMRLKGWADEPGLSALADTWDYRFRADPSASKFGDYAEGLSKPACFTPAIRETCANV</sequence>
<evidence type="ECO:0000313" key="2">
    <source>
        <dbReference type="Proteomes" id="UP001140562"/>
    </source>
</evidence>
<keyword evidence="2" id="KW-1185">Reference proteome</keyword>
<dbReference type="AlphaFoldDB" id="A0A9W8WZU0"/>
<reference evidence="1" key="1">
    <citation type="submission" date="2022-10" db="EMBL/GenBank/DDBJ databases">
        <title>Tapping the CABI collections for fungal endophytes: first genome assemblies for Collariella, Neodidymelliopsis, Ascochyta clinopodiicola, Didymella pomorum, Didymosphaeria variabile, Neocosmospora piperis and Neocucurbitaria cava.</title>
        <authorList>
            <person name="Hill R."/>
        </authorList>
    </citation>
    <scope>NUCLEOTIDE SEQUENCE</scope>
    <source>
        <strain evidence="1">IMI 360193</strain>
    </source>
</reference>